<sequence length="93" mass="9882">MMHVLVHHETPVRKNRSRSWLRWLGRCVLALTASLRVVEGFCKKGLAAATVAAAIHPGWVGCQGRAAGLPQGGGEGQQRRADQQGARQGGDSG</sequence>
<proteinExistence type="predicted"/>
<dbReference type="AlphaFoldDB" id="A0A699ZXP4"/>
<evidence type="ECO:0000313" key="3">
    <source>
        <dbReference type="Proteomes" id="UP000485058"/>
    </source>
</evidence>
<comment type="caution">
    <text evidence="2">The sequence shown here is derived from an EMBL/GenBank/DDBJ whole genome shotgun (WGS) entry which is preliminary data.</text>
</comment>
<dbReference type="Proteomes" id="UP000485058">
    <property type="component" value="Unassembled WGS sequence"/>
</dbReference>
<organism evidence="2 3">
    <name type="scientific">Haematococcus lacustris</name>
    <name type="common">Green alga</name>
    <name type="synonym">Haematococcus pluvialis</name>
    <dbReference type="NCBI Taxonomy" id="44745"/>
    <lineage>
        <taxon>Eukaryota</taxon>
        <taxon>Viridiplantae</taxon>
        <taxon>Chlorophyta</taxon>
        <taxon>core chlorophytes</taxon>
        <taxon>Chlorophyceae</taxon>
        <taxon>CS clade</taxon>
        <taxon>Chlamydomonadales</taxon>
        <taxon>Haematococcaceae</taxon>
        <taxon>Haematococcus</taxon>
    </lineage>
</organism>
<protein>
    <submittedName>
        <fullName evidence="2">Uncharacterized protein</fullName>
    </submittedName>
</protein>
<evidence type="ECO:0000256" key="1">
    <source>
        <dbReference type="SAM" id="MobiDB-lite"/>
    </source>
</evidence>
<evidence type="ECO:0000313" key="2">
    <source>
        <dbReference type="EMBL" id="GFH20742.1"/>
    </source>
</evidence>
<accession>A0A699ZXP4</accession>
<dbReference type="EMBL" id="BLLF01001689">
    <property type="protein sequence ID" value="GFH20742.1"/>
    <property type="molecule type" value="Genomic_DNA"/>
</dbReference>
<reference evidence="2 3" key="1">
    <citation type="submission" date="2020-02" db="EMBL/GenBank/DDBJ databases">
        <title>Draft genome sequence of Haematococcus lacustris strain NIES-144.</title>
        <authorList>
            <person name="Morimoto D."/>
            <person name="Nakagawa S."/>
            <person name="Yoshida T."/>
            <person name="Sawayama S."/>
        </authorList>
    </citation>
    <scope>NUCLEOTIDE SEQUENCE [LARGE SCALE GENOMIC DNA]</scope>
    <source>
        <strain evidence="2 3">NIES-144</strain>
    </source>
</reference>
<feature type="region of interest" description="Disordered" evidence="1">
    <location>
        <begin position="66"/>
        <end position="93"/>
    </location>
</feature>
<name>A0A699ZXP4_HAELA</name>
<keyword evidence="3" id="KW-1185">Reference proteome</keyword>
<gene>
    <name evidence="2" type="ORF">HaLaN_17913</name>
</gene>